<evidence type="ECO:0000313" key="2">
    <source>
        <dbReference type="EMBL" id="KAF7486346.1"/>
    </source>
</evidence>
<dbReference type="EMBL" id="WJEC01000041">
    <property type="protein sequence ID" value="KAF7486346.1"/>
    <property type="molecule type" value="Genomic_DNA"/>
</dbReference>
<evidence type="ECO:0000313" key="4">
    <source>
        <dbReference type="Proteomes" id="UP000335636"/>
    </source>
</evidence>
<dbReference type="EMBL" id="CABDUW010000443">
    <property type="protein sequence ID" value="VTJ68815.1"/>
    <property type="molecule type" value="Genomic_DNA"/>
</dbReference>
<protein>
    <submittedName>
        <fullName evidence="3">Uncharacterized protein</fullName>
    </submittedName>
</protein>
<reference evidence="3 4" key="1">
    <citation type="submission" date="2019-04" db="EMBL/GenBank/DDBJ databases">
        <authorList>
            <person name="Alioto T."/>
            <person name="Alioto T."/>
        </authorList>
    </citation>
    <scope>NUCLEOTIDE SEQUENCE [LARGE SCALE GENOMIC DNA]</scope>
</reference>
<keyword evidence="4" id="KW-1185">Reference proteome</keyword>
<dbReference type="AlphaFoldDB" id="A0A5E4BHE5"/>
<evidence type="ECO:0000256" key="1">
    <source>
        <dbReference type="SAM" id="MobiDB-lite"/>
    </source>
</evidence>
<proteinExistence type="predicted"/>
<dbReference type="Proteomes" id="UP000335636">
    <property type="component" value="Unassembled WGS sequence"/>
</dbReference>
<reference evidence="2" key="2">
    <citation type="submission" date="2020-08" db="EMBL/GenBank/DDBJ databases">
        <authorList>
            <person name="Shumante A."/>
            <person name="Zimin A.V."/>
            <person name="Puiu D."/>
            <person name="Salzberg S.L."/>
        </authorList>
    </citation>
    <scope>NUCLEOTIDE SEQUENCE</scope>
    <source>
        <strain evidence="2">WC2-LM</strain>
        <tissue evidence="2">Liver</tissue>
    </source>
</reference>
<evidence type="ECO:0000313" key="3">
    <source>
        <dbReference type="EMBL" id="VTJ68815.1"/>
    </source>
</evidence>
<feature type="region of interest" description="Disordered" evidence="1">
    <location>
        <begin position="194"/>
        <end position="237"/>
    </location>
</feature>
<organism evidence="3 4">
    <name type="scientific">Marmota monax</name>
    <name type="common">Woodchuck</name>
    <dbReference type="NCBI Taxonomy" id="9995"/>
    <lineage>
        <taxon>Eukaryota</taxon>
        <taxon>Metazoa</taxon>
        <taxon>Chordata</taxon>
        <taxon>Craniata</taxon>
        <taxon>Vertebrata</taxon>
        <taxon>Euteleostomi</taxon>
        <taxon>Mammalia</taxon>
        <taxon>Eutheria</taxon>
        <taxon>Euarchontoglires</taxon>
        <taxon>Glires</taxon>
        <taxon>Rodentia</taxon>
        <taxon>Sciuromorpha</taxon>
        <taxon>Sciuridae</taxon>
        <taxon>Xerinae</taxon>
        <taxon>Marmotini</taxon>
        <taxon>Marmota</taxon>
    </lineage>
</organism>
<gene>
    <name evidence="2" type="ORF">GHT09_001406</name>
    <name evidence="3" type="ORF">MONAX_5E001882</name>
</gene>
<sequence length="262" mass="27140">MCPQRPRGGHQLRVVVSVAHSSSAAPRNTPTPLSQWPRLWVFVLAVPTPVTVIVVPKPSLLLAQVQLFLGAQCCPSARGWRLDRGGVAAASQCPKAQREEATAESGGAKARDRGASACLPAGHLALHPVVISGPWSLGRSGASCRLLAGAWDRAGSSPLAVAGGGRPSLMSCPPSVWLASGSALSLTNAKLPPGPGRCHRNASRSVSAAGTAPGGLERAPALPQPRPQASPGRARGCSHRKVPLRAWQGCSSLWGHEVPWLQ</sequence>
<name>A0A5E4BHE5_MARMO</name>
<dbReference type="Proteomes" id="UP000662637">
    <property type="component" value="Unassembled WGS sequence"/>
</dbReference>
<accession>A0A5E4BHE5</accession>